<dbReference type="AlphaFoldDB" id="A0A3R6EGY7"/>
<feature type="domain" description="PoNi C-terminal" evidence="2">
    <location>
        <begin position="120"/>
        <end position="222"/>
    </location>
</feature>
<dbReference type="RefSeq" id="WP_118592541.1">
    <property type="nucleotide sequence ID" value="NZ_QSFP01000072.1"/>
</dbReference>
<dbReference type="InterPro" id="IPR015024">
    <property type="entry name" value="PoNi_N"/>
</dbReference>
<dbReference type="SUPFAM" id="SSF140731">
    <property type="entry name" value="PA2201 C-terminal domain-like"/>
    <property type="match status" value="1"/>
</dbReference>
<proteinExistence type="predicted"/>
<sequence length="227" mass="27243">MRDKIKDIEYFNTFINEDLARVKKFSDKLENGEVKEDRILPVKSKVHDLKLGIMIARYSKGDELTLLEEEYLDLLAEWEEVWEPEYYNKNLKMISLGILFQVDRVFVKKVKNMLKKSNINDWLYNFLLDSLDGEQIEMSKEMLFPNTFTTLQKVVYEENKIELLKKYLNNDWYNEDCGCYEAHKSKQNIYYGYWSFEAGAIAKIMKINDTQLSDTQYYPYDMVHYKE</sequence>
<dbReference type="Proteomes" id="UP000284465">
    <property type="component" value="Unassembled WGS sequence"/>
</dbReference>
<name>A0A3R6EGY7_9FIRM</name>
<dbReference type="Gene3D" id="1.10.3920.10">
    <property type="entry name" value="PA2201 C-terminal domain-like"/>
    <property type="match status" value="1"/>
</dbReference>
<organism evidence="3 4">
    <name type="scientific">Roseburia intestinalis</name>
    <dbReference type="NCBI Taxonomy" id="166486"/>
    <lineage>
        <taxon>Bacteria</taxon>
        <taxon>Bacillati</taxon>
        <taxon>Bacillota</taxon>
        <taxon>Clostridia</taxon>
        <taxon>Lachnospirales</taxon>
        <taxon>Lachnospiraceae</taxon>
        <taxon>Roseburia</taxon>
    </lineage>
</organism>
<evidence type="ECO:0000313" key="4">
    <source>
        <dbReference type="Proteomes" id="UP000284465"/>
    </source>
</evidence>
<feature type="domain" description="PoNi N-terminal" evidence="1">
    <location>
        <begin position="2"/>
        <end position="108"/>
    </location>
</feature>
<dbReference type="Pfam" id="PF08928">
    <property type="entry name" value="PoNi_N"/>
    <property type="match status" value="1"/>
</dbReference>
<dbReference type="Pfam" id="PF08929">
    <property type="entry name" value="PoNi_C"/>
    <property type="match status" value="1"/>
</dbReference>
<comment type="caution">
    <text evidence="3">The sequence shown here is derived from an EMBL/GenBank/DDBJ whole genome shotgun (WGS) entry which is preliminary data.</text>
</comment>
<dbReference type="EMBL" id="QSFP01000072">
    <property type="protein sequence ID" value="RHA59407.1"/>
    <property type="molecule type" value="Genomic_DNA"/>
</dbReference>
<dbReference type="InterPro" id="IPR028983">
    <property type="entry name" value="PA2201-like_C"/>
</dbReference>
<reference evidence="3 4" key="1">
    <citation type="submission" date="2018-08" db="EMBL/GenBank/DDBJ databases">
        <title>A genome reference for cultivated species of the human gut microbiota.</title>
        <authorList>
            <person name="Zou Y."/>
            <person name="Xue W."/>
            <person name="Luo G."/>
        </authorList>
    </citation>
    <scope>NUCLEOTIDE SEQUENCE [LARGE SCALE GENOMIC DNA]</scope>
    <source>
        <strain evidence="3 4">AM43-11</strain>
    </source>
</reference>
<evidence type="ECO:0000259" key="1">
    <source>
        <dbReference type="Pfam" id="PF08928"/>
    </source>
</evidence>
<evidence type="ECO:0000259" key="2">
    <source>
        <dbReference type="Pfam" id="PF08929"/>
    </source>
</evidence>
<gene>
    <name evidence="3" type="ORF">DW927_20490</name>
</gene>
<evidence type="ECO:0000313" key="3">
    <source>
        <dbReference type="EMBL" id="RHA59407.1"/>
    </source>
</evidence>
<protein>
    <submittedName>
        <fullName evidence="3">DUF1911 domain-containing protein</fullName>
    </submittedName>
</protein>
<accession>A0A3R6EGY7</accession>
<dbReference type="InterPro" id="IPR015025">
    <property type="entry name" value="PoNi_C"/>
</dbReference>